<dbReference type="Pfam" id="PF01501">
    <property type="entry name" value="Glyco_transf_8"/>
    <property type="match status" value="1"/>
</dbReference>
<keyword evidence="6" id="KW-1185">Reference proteome</keyword>
<gene>
    <name evidence="5" type="ordered locus">HCD_00890</name>
</gene>
<proteinExistence type="predicted"/>
<dbReference type="InterPro" id="IPR050748">
    <property type="entry name" value="Glycosyltrans_8_dom-fam"/>
</dbReference>
<dbReference type="InterPro" id="IPR029044">
    <property type="entry name" value="Nucleotide-diphossugar_trans"/>
</dbReference>
<evidence type="ECO:0000256" key="3">
    <source>
        <dbReference type="ARBA" id="ARBA00022723"/>
    </source>
</evidence>
<feature type="coiled-coil region" evidence="4">
    <location>
        <begin position="326"/>
        <end position="395"/>
    </location>
</feature>
<evidence type="ECO:0000313" key="5">
    <source>
        <dbReference type="EMBL" id="AFI05210.1"/>
    </source>
</evidence>
<dbReference type="PANTHER" id="PTHR13778:SF47">
    <property type="entry name" value="LIPOPOLYSACCHARIDE 1,3-GALACTOSYLTRANSFERASE"/>
    <property type="match status" value="1"/>
</dbReference>
<dbReference type="HOGENOM" id="CLU_655168_0_0_7"/>
<dbReference type="GO" id="GO:0046872">
    <property type="term" value="F:metal ion binding"/>
    <property type="evidence" value="ECO:0007669"/>
    <property type="project" value="UniProtKB-KW"/>
</dbReference>
<dbReference type="GO" id="GO:0016757">
    <property type="term" value="F:glycosyltransferase activity"/>
    <property type="evidence" value="ECO:0007669"/>
    <property type="project" value="UniProtKB-KW"/>
</dbReference>
<dbReference type="OrthoDB" id="695971at2"/>
<dbReference type="SUPFAM" id="SSF53448">
    <property type="entry name" value="Nucleotide-diphospho-sugar transferases"/>
    <property type="match status" value="1"/>
</dbReference>
<evidence type="ECO:0000256" key="2">
    <source>
        <dbReference type="ARBA" id="ARBA00022679"/>
    </source>
</evidence>
<reference evidence="5 6" key="1">
    <citation type="journal article" date="2013" name="PLoS ONE">
        <title>Sequence Divergence and Conservation in Genomes ofHelicobacter cetorum Strains from a Dolphin and a Whale.</title>
        <authorList>
            <person name="Kersulyte D."/>
            <person name="Rossi M."/>
            <person name="Berg D.E."/>
        </authorList>
    </citation>
    <scope>NUCLEOTIDE SEQUENCE [LARGE SCALE GENOMIC DNA]</scope>
    <source>
        <strain evidence="5 6">MIT 99-5656</strain>
    </source>
</reference>
<dbReference type="AlphaFoldDB" id="I0EQJ1"/>
<dbReference type="PATRIC" id="fig|1163745.3.peg.190"/>
<organism evidence="5 6">
    <name type="scientific">Helicobacter cetorum (strain ATCC BAA-540 / CCUG 52418 / MIT 99-5656)</name>
    <dbReference type="NCBI Taxonomy" id="1163745"/>
    <lineage>
        <taxon>Bacteria</taxon>
        <taxon>Pseudomonadati</taxon>
        <taxon>Campylobacterota</taxon>
        <taxon>Epsilonproteobacteria</taxon>
        <taxon>Campylobacterales</taxon>
        <taxon>Helicobacteraceae</taxon>
        <taxon>Helicobacter</taxon>
    </lineage>
</organism>
<protein>
    <submittedName>
        <fullName evidence="5">Glycosyl transferase family protein</fullName>
    </submittedName>
</protein>
<name>I0EQJ1_HELCM</name>
<sequence length="419" mass="49531">MVIPVITTFDNNYVLPASVAFSSFLHCMHLSHPSDIPHNSECLIQFIVLHNGISQNSQDKLRQTLAPFSLAPFNLSFSLKFIDLNDRFLNEWELITSKHHFKKEVFYKLLIPNLFKEYDKAIVTDVDVLFCQDVRECFINFDCESSYLLAGVRIIDYERYFGWEGYKKFSESEREALHAGFDAGFYVANLKRMRETKFEEKCLKFMSENISKLQMCELDVLNICLDNAKTNSIYPLPLKHMVCFYYHDLYGKELENLKPHVYSAKEIKEAALKPSMIHYSSNEKPWLSFEPKKFALYYNALAGLFKHPSPFLVDFLQHLCLRLKSNDELANRNLDLENRNLDLENRNLDLENRNLDLENRNLDLENRNLDLENRNLDLENRNLDLENRLIRLDNLGRLEKLFVKIYRRCKRYAKALFRK</sequence>
<keyword evidence="1" id="KW-0328">Glycosyltransferase</keyword>
<keyword evidence="2 5" id="KW-0808">Transferase</keyword>
<dbReference type="Proteomes" id="UP000005013">
    <property type="component" value="Chromosome"/>
</dbReference>
<dbReference type="RefSeq" id="WP_014658738.1">
    <property type="nucleotide sequence ID" value="NC_017735.1"/>
</dbReference>
<evidence type="ECO:0000256" key="1">
    <source>
        <dbReference type="ARBA" id="ARBA00022676"/>
    </source>
</evidence>
<dbReference type="EMBL" id="CP003481">
    <property type="protein sequence ID" value="AFI05210.1"/>
    <property type="molecule type" value="Genomic_DNA"/>
</dbReference>
<evidence type="ECO:0000256" key="4">
    <source>
        <dbReference type="SAM" id="Coils"/>
    </source>
</evidence>
<dbReference type="eggNOG" id="COG1442">
    <property type="taxonomic scope" value="Bacteria"/>
</dbReference>
<keyword evidence="4" id="KW-0175">Coiled coil</keyword>
<dbReference type="Gene3D" id="3.90.550.10">
    <property type="entry name" value="Spore Coat Polysaccharide Biosynthesis Protein SpsA, Chain A"/>
    <property type="match status" value="1"/>
</dbReference>
<dbReference type="KEGG" id="hcm:HCD_00890"/>
<keyword evidence="3" id="KW-0479">Metal-binding</keyword>
<accession>I0EQJ1</accession>
<dbReference type="PANTHER" id="PTHR13778">
    <property type="entry name" value="GLYCOSYLTRANSFERASE 8 DOMAIN-CONTAINING PROTEIN"/>
    <property type="match status" value="1"/>
</dbReference>
<dbReference type="InterPro" id="IPR002495">
    <property type="entry name" value="Glyco_trans_8"/>
</dbReference>
<evidence type="ECO:0000313" key="6">
    <source>
        <dbReference type="Proteomes" id="UP000005013"/>
    </source>
</evidence>